<keyword evidence="1" id="KW-0812">Transmembrane</keyword>
<keyword evidence="1" id="KW-1133">Transmembrane helix</keyword>
<reference evidence="2 3" key="1">
    <citation type="journal article" date="2016" name="Nat. Commun.">
        <title>Thousands of microbial genomes shed light on interconnected biogeochemical processes in an aquifer system.</title>
        <authorList>
            <person name="Anantharaman K."/>
            <person name="Brown C.T."/>
            <person name="Hug L.A."/>
            <person name="Sharon I."/>
            <person name="Castelle C.J."/>
            <person name="Probst A.J."/>
            <person name="Thomas B.C."/>
            <person name="Singh A."/>
            <person name="Wilkins M.J."/>
            <person name="Karaoz U."/>
            <person name="Brodie E.L."/>
            <person name="Williams K.H."/>
            <person name="Hubbard S.S."/>
            <person name="Banfield J.F."/>
        </authorList>
    </citation>
    <scope>NUCLEOTIDE SEQUENCE [LARGE SCALE GENOMIC DNA]</scope>
</reference>
<dbReference type="Pfam" id="PF18895">
    <property type="entry name" value="T4SS_pilin"/>
    <property type="match status" value="1"/>
</dbReference>
<gene>
    <name evidence="2" type="ORF">A3D50_01060</name>
</gene>
<sequence>MFAVGVVVFAYGIFEMIWKGGDPAAREQGRNHMLGGIIGMFIMISAWGIIYLVSNTLKGI</sequence>
<accession>A0A1G2MJR1</accession>
<keyword evidence="1" id="KW-0472">Membrane</keyword>
<dbReference type="InterPro" id="IPR043993">
    <property type="entry name" value="T4SS_pilin"/>
</dbReference>
<protein>
    <submittedName>
        <fullName evidence="2">Uncharacterized protein</fullName>
    </submittedName>
</protein>
<comment type="caution">
    <text evidence="2">The sequence shown here is derived from an EMBL/GenBank/DDBJ whole genome shotgun (WGS) entry which is preliminary data.</text>
</comment>
<evidence type="ECO:0000313" key="3">
    <source>
        <dbReference type="Proteomes" id="UP000178413"/>
    </source>
</evidence>
<dbReference type="Proteomes" id="UP000178413">
    <property type="component" value="Unassembled WGS sequence"/>
</dbReference>
<evidence type="ECO:0000256" key="1">
    <source>
        <dbReference type="SAM" id="Phobius"/>
    </source>
</evidence>
<feature type="transmembrane region" description="Helical" evidence="1">
    <location>
        <begin position="33"/>
        <end position="53"/>
    </location>
</feature>
<dbReference type="AlphaFoldDB" id="A0A1G2MJR1"/>
<dbReference type="EMBL" id="MHRM01000012">
    <property type="protein sequence ID" value="OHA24113.1"/>
    <property type="molecule type" value="Genomic_DNA"/>
</dbReference>
<organism evidence="2 3">
    <name type="scientific">Candidatus Taylorbacteria bacterium RIFCSPHIGHO2_02_FULL_44_12</name>
    <dbReference type="NCBI Taxonomy" id="1802308"/>
    <lineage>
        <taxon>Bacteria</taxon>
        <taxon>Candidatus Tayloriibacteriota</taxon>
    </lineage>
</organism>
<proteinExistence type="predicted"/>
<name>A0A1G2MJR1_9BACT</name>
<evidence type="ECO:0000313" key="2">
    <source>
        <dbReference type="EMBL" id="OHA24113.1"/>
    </source>
</evidence>